<name>A0A915E9I9_9BILA</name>
<dbReference type="Proteomes" id="UP000887574">
    <property type="component" value="Unplaced"/>
</dbReference>
<reference evidence="2" key="1">
    <citation type="submission" date="2022-11" db="UniProtKB">
        <authorList>
            <consortium name="WormBaseParasite"/>
        </authorList>
    </citation>
    <scope>IDENTIFICATION</scope>
</reference>
<proteinExistence type="predicted"/>
<protein>
    <submittedName>
        <fullName evidence="2">Uncharacterized protein</fullName>
    </submittedName>
</protein>
<organism evidence="1 2">
    <name type="scientific">Ditylenchus dipsaci</name>
    <dbReference type="NCBI Taxonomy" id="166011"/>
    <lineage>
        <taxon>Eukaryota</taxon>
        <taxon>Metazoa</taxon>
        <taxon>Ecdysozoa</taxon>
        <taxon>Nematoda</taxon>
        <taxon>Chromadorea</taxon>
        <taxon>Rhabditida</taxon>
        <taxon>Tylenchina</taxon>
        <taxon>Tylenchomorpha</taxon>
        <taxon>Sphaerularioidea</taxon>
        <taxon>Anguinidae</taxon>
        <taxon>Anguininae</taxon>
        <taxon>Ditylenchus</taxon>
    </lineage>
</organism>
<dbReference type="AlphaFoldDB" id="A0A915E9I9"/>
<evidence type="ECO:0000313" key="2">
    <source>
        <dbReference type="WBParaSite" id="jg2980"/>
    </source>
</evidence>
<accession>A0A915E9I9</accession>
<keyword evidence="1" id="KW-1185">Reference proteome</keyword>
<dbReference type="WBParaSite" id="jg2980">
    <property type="protein sequence ID" value="jg2980"/>
    <property type="gene ID" value="jg2980"/>
</dbReference>
<evidence type="ECO:0000313" key="1">
    <source>
        <dbReference type="Proteomes" id="UP000887574"/>
    </source>
</evidence>
<sequence length="287" mass="31715">MSSVIKQVMWSVPSFRKRSAAFALLLDQKLGVRIKNMSIRSALQEINAGYFSDSDEEEEVEDGEQSLMWSQSPMRNQSPLWSHRDHSIGETSTTELWMEVTEQTTMPKPPITESKLSLMCFDVAHGSGSILLFSQHQQPNGEPEEVGTVAGQSVDHRWQQPFDLQTKVHVIISMGSGPRHLRLSFHNYASNSQEQSFAQTMSVANSFHGSAGSSKGFGRSAQQTGNKFATSFCDFSSSVRRADNSSLIGSGLAGLNSCVPSLSSFGQSKLDYLSLEAAKKKFHNLRR</sequence>